<evidence type="ECO:0000256" key="1">
    <source>
        <dbReference type="SAM" id="Phobius"/>
    </source>
</evidence>
<feature type="transmembrane region" description="Helical" evidence="1">
    <location>
        <begin position="32"/>
        <end position="52"/>
    </location>
</feature>
<keyword evidence="1" id="KW-0812">Transmembrane</keyword>
<gene>
    <name evidence="2" type="ORF">PtA15_13A390</name>
</gene>
<dbReference type="Proteomes" id="UP001164743">
    <property type="component" value="Chromosome 13A"/>
</dbReference>
<keyword evidence="1" id="KW-1133">Transmembrane helix</keyword>
<dbReference type="GeneID" id="77803478"/>
<sequence length="54" mass="6099">MLHVISNLATVMLTRCNSSIQYLQSLNVLPKVHFMGILLSVFFAPVACGHRLQW</sequence>
<organism evidence="2 3">
    <name type="scientific">Puccinia triticina</name>
    <dbReference type="NCBI Taxonomy" id="208348"/>
    <lineage>
        <taxon>Eukaryota</taxon>
        <taxon>Fungi</taxon>
        <taxon>Dikarya</taxon>
        <taxon>Basidiomycota</taxon>
        <taxon>Pucciniomycotina</taxon>
        <taxon>Pucciniomycetes</taxon>
        <taxon>Pucciniales</taxon>
        <taxon>Pucciniaceae</taxon>
        <taxon>Puccinia</taxon>
    </lineage>
</organism>
<name>A0ABY7D275_9BASI</name>
<evidence type="ECO:0000313" key="2">
    <source>
        <dbReference type="EMBL" id="WAQ90990.1"/>
    </source>
</evidence>
<dbReference type="EMBL" id="CP110433">
    <property type="protein sequence ID" value="WAQ90990.1"/>
    <property type="molecule type" value="Genomic_DNA"/>
</dbReference>
<protein>
    <submittedName>
        <fullName evidence="2">Uncharacterized protein</fullName>
    </submittedName>
</protein>
<reference evidence="2" key="1">
    <citation type="submission" date="2022-10" db="EMBL/GenBank/DDBJ databases">
        <title>Puccinia triticina Genome sequencing and assembly.</title>
        <authorList>
            <person name="Li C."/>
        </authorList>
    </citation>
    <scope>NUCLEOTIDE SEQUENCE</scope>
    <source>
        <strain evidence="2">Pt15</strain>
    </source>
</reference>
<dbReference type="RefSeq" id="XP_053026545.1">
    <property type="nucleotide sequence ID" value="XM_053162583.1"/>
</dbReference>
<evidence type="ECO:0000313" key="3">
    <source>
        <dbReference type="Proteomes" id="UP001164743"/>
    </source>
</evidence>
<accession>A0ABY7D275</accession>
<keyword evidence="3" id="KW-1185">Reference proteome</keyword>
<proteinExistence type="predicted"/>
<keyword evidence="1" id="KW-0472">Membrane</keyword>